<keyword evidence="10" id="KW-1185">Reference proteome</keyword>
<name>A0A2T0WEM4_9BACT</name>
<dbReference type="InterPro" id="IPR052159">
    <property type="entry name" value="Competence_DNA_uptake"/>
</dbReference>
<dbReference type="EMBL" id="PVTR01000015">
    <property type="protein sequence ID" value="PRY84974.1"/>
    <property type="molecule type" value="Genomic_DNA"/>
</dbReference>
<feature type="transmembrane region" description="Helical" evidence="6">
    <location>
        <begin position="509"/>
        <end position="529"/>
    </location>
</feature>
<feature type="transmembrane region" description="Helical" evidence="6">
    <location>
        <begin position="392"/>
        <end position="411"/>
    </location>
</feature>
<protein>
    <submittedName>
        <fullName evidence="9">Competence protein ComEC</fullName>
    </submittedName>
</protein>
<feature type="transmembrane region" description="Helical" evidence="6">
    <location>
        <begin position="289"/>
        <end position="305"/>
    </location>
</feature>
<feature type="transmembrane region" description="Helical" evidence="6">
    <location>
        <begin position="32"/>
        <end position="50"/>
    </location>
</feature>
<dbReference type="PANTHER" id="PTHR30619">
    <property type="entry name" value="DNA INTERNALIZATION/COMPETENCE PROTEIN COMEC/REC2"/>
    <property type="match status" value="1"/>
</dbReference>
<feature type="transmembrane region" description="Helical" evidence="6">
    <location>
        <begin position="417"/>
        <end position="442"/>
    </location>
</feature>
<evidence type="ECO:0000256" key="2">
    <source>
        <dbReference type="ARBA" id="ARBA00022475"/>
    </source>
</evidence>
<dbReference type="RefSeq" id="WP_106135259.1">
    <property type="nucleotide sequence ID" value="NZ_PVTR01000015.1"/>
</dbReference>
<evidence type="ECO:0000259" key="7">
    <source>
        <dbReference type="Pfam" id="PF03772"/>
    </source>
</evidence>
<evidence type="ECO:0000256" key="5">
    <source>
        <dbReference type="ARBA" id="ARBA00023136"/>
    </source>
</evidence>
<evidence type="ECO:0000313" key="10">
    <source>
        <dbReference type="Proteomes" id="UP000238157"/>
    </source>
</evidence>
<keyword evidence="5 6" id="KW-0472">Membrane</keyword>
<dbReference type="InterPro" id="IPR025405">
    <property type="entry name" value="DUF4131"/>
</dbReference>
<feature type="transmembrane region" description="Helical" evidence="6">
    <location>
        <begin position="62"/>
        <end position="79"/>
    </location>
</feature>
<feature type="domain" description="DUF4131" evidence="8">
    <location>
        <begin position="27"/>
        <end position="191"/>
    </location>
</feature>
<dbReference type="Proteomes" id="UP000238157">
    <property type="component" value="Unassembled WGS sequence"/>
</dbReference>
<feature type="transmembrane region" description="Helical" evidence="6">
    <location>
        <begin position="362"/>
        <end position="380"/>
    </location>
</feature>
<dbReference type="InterPro" id="IPR004477">
    <property type="entry name" value="ComEC_N"/>
</dbReference>
<keyword evidence="2" id="KW-1003">Cell membrane</keyword>
<feature type="domain" description="ComEC/Rec2-related protein" evidence="7">
    <location>
        <begin position="235"/>
        <end position="501"/>
    </location>
</feature>
<evidence type="ECO:0000256" key="6">
    <source>
        <dbReference type="SAM" id="Phobius"/>
    </source>
</evidence>
<sequence>MIFSEYPFLRYVIFLTLGILFYPVVAHLDSAWWLYGLGLTFTLYFILILINEKSREFQHRVSLPLLAMLQLLFLGLIVAERNDISKKSNHLVNFRAPIFAYTAQVQGQDEPKPNSVANSLKMKSILTQDGWQSVEGEVLIYHRSKESLQAGDFLLVKGSPQEIQEPAVPFEFDYRRFMRRQKISHQHFVGDNFEVIGKVKDQPIHTFFIQIRSVVMKQLESKILDPKASQVAKALLLGQKKNLEKDISDAYSTAGAMHILAVSGLHVGIIYGFFFLFVKPYRLKKSNRVIYLSLIIVLIWAYAMLTGMSPSVMRAATMFTLMALAQMKSRSPSIFNAISLSAFILLIFDPDLIYAVGFQLSYIALIGILLFQPVLVRLWMPKHAVLEYMWQISTVGIAAQLATFPISAYYFHTFPVYFILSNLVAIPGAFLIMCFGVPFMLLSKVPLISDALAWPTEKAILLVNKSVFWIQELPFSKIDEIYIPGASVFFYWLILAMLFLGLIYRKSAFYHFGAGLLFVFLLIRAYWIIEAQQRKELIVYGVQKGYAVDFWIRKDLYHSMEIEDSELTFKITPYRKTMEIEKMYPLTIVSQDSMQKIVLPADLGFIELSKGSVGFQGLANNQSYIWEGGKWQPYTQGDSLYLGVGQKTYKFVF</sequence>
<organism evidence="9 10">
    <name type="scientific">Mongoliibacter ruber</name>
    <dbReference type="NCBI Taxonomy" id="1750599"/>
    <lineage>
        <taxon>Bacteria</taxon>
        <taxon>Pseudomonadati</taxon>
        <taxon>Bacteroidota</taxon>
        <taxon>Cytophagia</taxon>
        <taxon>Cytophagales</taxon>
        <taxon>Cyclobacteriaceae</taxon>
        <taxon>Mongoliibacter</taxon>
    </lineage>
</organism>
<dbReference type="GO" id="GO:0005886">
    <property type="term" value="C:plasma membrane"/>
    <property type="evidence" value="ECO:0007669"/>
    <property type="project" value="UniProtKB-SubCell"/>
</dbReference>
<dbReference type="OrthoDB" id="9761531at2"/>
<dbReference type="AlphaFoldDB" id="A0A2T0WEM4"/>
<evidence type="ECO:0000259" key="8">
    <source>
        <dbReference type="Pfam" id="PF13567"/>
    </source>
</evidence>
<comment type="subcellular location">
    <subcellularLocation>
        <location evidence="1">Cell membrane</location>
        <topology evidence="1">Multi-pass membrane protein</topology>
    </subcellularLocation>
</comment>
<feature type="transmembrane region" description="Helical" evidence="6">
    <location>
        <begin position="481"/>
        <end position="503"/>
    </location>
</feature>
<reference evidence="9 10" key="1">
    <citation type="submission" date="2018-03" db="EMBL/GenBank/DDBJ databases">
        <title>Genomic Encyclopedia of Archaeal and Bacterial Type Strains, Phase II (KMG-II): from individual species to whole genera.</title>
        <authorList>
            <person name="Goeker M."/>
        </authorList>
    </citation>
    <scope>NUCLEOTIDE SEQUENCE [LARGE SCALE GENOMIC DNA]</scope>
    <source>
        <strain evidence="9 10">DSM 27929</strain>
    </source>
</reference>
<proteinExistence type="predicted"/>
<comment type="caution">
    <text evidence="9">The sequence shown here is derived from an EMBL/GenBank/DDBJ whole genome shotgun (WGS) entry which is preliminary data.</text>
</comment>
<accession>A0A2T0WEM4</accession>
<dbReference type="NCBIfam" id="TIGR00360">
    <property type="entry name" value="ComEC_N-term"/>
    <property type="match status" value="1"/>
</dbReference>
<dbReference type="PANTHER" id="PTHR30619:SF1">
    <property type="entry name" value="RECOMBINATION PROTEIN 2"/>
    <property type="match status" value="1"/>
</dbReference>
<evidence type="ECO:0000313" key="9">
    <source>
        <dbReference type="EMBL" id="PRY84974.1"/>
    </source>
</evidence>
<keyword evidence="3 6" id="KW-0812">Transmembrane</keyword>
<keyword evidence="4 6" id="KW-1133">Transmembrane helix</keyword>
<dbReference type="Pfam" id="PF13567">
    <property type="entry name" value="DUF4131"/>
    <property type="match status" value="1"/>
</dbReference>
<evidence type="ECO:0000256" key="4">
    <source>
        <dbReference type="ARBA" id="ARBA00022989"/>
    </source>
</evidence>
<feature type="transmembrane region" description="Helical" evidence="6">
    <location>
        <begin position="334"/>
        <end position="356"/>
    </location>
</feature>
<feature type="transmembrane region" description="Helical" evidence="6">
    <location>
        <begin position="7"/>
        <end position="26"/>
    </location>
</feature>
<evidence type="ECO:0000256" key="1">
    <source>
        <dbReference type="ARBA" id="ARBA00004651"/>
    </source>
</evidence>
<evidence type="ECO:0000256" key="3">
    <source>
        <dbReference type="ARBA" id="ARBA00022692"/>
    </source>
</evidence>
<gene>
    <name evidence="9" type="ORF">CLW00_11515</name>
</gene>
<dbReference type="Pfam" id="PF03772">
    <property type="entry name" value="Competence"/>
    <property type="match status" value="1"/>
</dbReference>
<feature type="transmembrane region" description="Helical" evidence="6">
    <location>
        <begin position="255"/>
        <end position="277"/>
    </location>
</feature>